<evidence type="ECO:0000256" key="2">
    <source>
        <dbReference type="ARBA" id="ARBA00022801"/>
    </source>
</evidence>
<keyword evidence="2" id="KW-0378">Hydrolase</keyword>
<dbReference type="EMBL" id="CP034457">
    <property type="protein sequence ID" value="QBM87081.1"/>
    <property type="molecule type" value="Genomic_DNA"/>
</dbReference>
<dbReference type="CDD" id="cd00519">
    <property type="entry name" value="Lipase_3"/>
    <property type="match status" value="1"/>
</dbReference>
<evidence type="ECO:0000256" key="1">
    <source>
        <dbReference type="ARBA" id="ARBA00013279"/>
    </source>
</evidence>
<gene>
    <name evidence="5" type="primary">MPUL0B02800</name>
    <name evidence="5" type="ORF">METSCH_B02800</name>
</gene>
<protein>
    <recommendedName>
        <fullName evidence="1">triacylglycerol lipase</fullName>
        <ecNumber evidence="1">3.1.1.3</ecNumber>
    </recommendedName>
</protein>
<feature type="signal peptide" evidence="3">
    <location>
        <begin position="1"/>
        <end position="18"/>
    </location>
</feature>
<organism evidence="5 6">
    <name type="scientific">Metschnikowia aff. pulcherrima</name>
    <dbReference type="NCBI Taxonomy" id="2163413"/>
    <lineage>
        <taxon>Eukaryota</taxon>
        <taxon>Fungi</taxon>
        <taxon>Dikarya</taxon>
        <taxon>Ascomycota</taxon>
        <taxon>Saccharomycotina</taxon>
        <taxon>Pichiomycetes</taxon>
        <taxon>Metschnikowiaceae</taxon>
        <taxon>Metschnikowia</taxon>
    </lineage>
</organism>
<dbReference type="Pfam" id="PF01764">
    <property type="entry name" value="Lipase_3"/>
    <property type="match status" value="1"/>
</dbReference>
<dbReference type="Proteomes" id="UP000292447">
    <property type="component" value="Chromosome II"/>
</dbReference>
<dbReference type="STRING" id="2163413.A0A4P6XMU2"/>
<dbReference type="GO" id="GO:0006629">
    <property type="term" value="P:lipid metabolic process"/>
    <property type="evidence" value="ECO:0007669"/>
    <property type="project" value="InterPro"/>
</dbReference>
<sequence length="338" mass="37709">MLFHLWLLALGYISSVGAYALSKTDGVNCKDSESSSDFAELQKYAHLASVAYCIEKGLTLGLVGEQGDKCPSSACSHKETKALEIVRRFEFTGLFEVGSGIIAVDESSKSIYLAFMGTSTYQDWLNNLSAMPVLYRPLVVTSDDFKAVDNRDCVNCRVHKGINSFLKLNGAIVLKEVLKVKKELPDYRLVVTGHSLGAALATLAGIELRLLGFETLVVTLAGPKVGERNFAKFVDELFDTSNVTKRIDEEKSFDHIGTALVRMVHLHDVVPYLPPTRFFKHSGYEYYLAKEGLTQTPETIERRGQSYVEDEPLNYLEVLPNFRRMDHASYFLPVSHCT</sequence>
<dbReference type="InterPro" id="IPR051299">
    <property type="entry name" value="AB_hydrolase_lip/est"/>
</dbReference>
<keyword evidence="6" id="KW-1185">Reference proteome</keyword>
<evidence type="ECO:0000256" key="3">
    <source>
        <dbReference type="SAM" id="SignalP"/>
    </source>
</evidence>
<name>A0A4P6XMU2_9ASCO</name>
<dbReference type="GO" id="GO:0004806">
    <property type="term" value="F:triacylglycerol lipase activity"/>
    <property type="evidence" value="ECO:0007669"/>
    <property type="project" value="UniProtKB-EC"/>
</dbReference>
<keyword evidence="3" id="KW-0732">Signal</keyword>
<feature type="domain" description="Fungal lipase-type" evidence="4">
    <location>
        <begin position="112"/>
        <end position="277"/>
    </location>
</feature>
<dbReference type="PANTHER" id="PTHR46640:SF3">
    <property type="entry name" value="LIPASE LIH1-RELATED"/>
    <property type="match status" value="1"/>
</dbReference>
<reference evidence="6" key="1">
    <citation type="submission" date="2019-03" db="EMBL/GenBank/DDBJ databases">
        <title>Snf2 controls pulcherriminic acid biosynthesis and connects pigmentation and antifungal activity of the yeast Metschnikowia pulcherrima.</title>
        <authorList>
            <person name="Gore-Lloyd D."/>
            <person name="Sumann I."/>
            <person name="Brachmann A.O."/>
            <person name="Schneeberger K."/>
            <person name="Ortiz-Merino R.A."/>
            <person name="Moreno-Beltran M."/>
            <person name="Schlaefli M."/>
            <person name="Kirner P."/>
            <person name="Santos Kron A."/>
            <person name="Wolfe K.H."/>
            <person name="Piel J."/>
            <person name="Ahrens C.H."/>
            <person name="Henk D."/>
            <person name="Freimoser F.M."/>
        </authorList>
    </citation>
    <scope>NUCLEOTIDE SEQUENCE [LARGE SCALE GENOMIC DNA]</scope>
    <source>
        <strain evidence="6">APC 1.2</strain>
    </source>
</reference>
<dbReference type="PANTHER" id="PTHR46640">
    <property type="entry name" value="TRIACYLGLYCEROL LIPASE, PUTATIVE (AFU_ORTHOLOGUE AFUA_6G06510)-RELATED"/>
    <property type="match status" value="1"/>
</dbReference>
<proteinExistence type="predicted"/>
<dbReference type="AlphaFoldDB" id="A0A4P6XMU2"/>
<dbReference type="InterPro" id="IPR029058">
    <property type="entry name" value="AB_hydrolase_fold"/>
</dbReference>
<feature type="chain" id="PRO_5020782626" description="triacylglycerol lipase" evidence="3">
    <location>
        <begin position="19"/>
        <end position="338"/>
    </location>
</feature>
<dbReference type="SUPFAM" id="SSF53474">
    <property type="entry name" value="alpha/beta-Hydrolases"/>
    <property type="match status" value="1"/>
</dbReference>
<accession>A0A4P6XMU2</accession>
<evidence type="ECO:0000313" key="5">
    <source>
        <dbReference type="EMBL" id="QBM87081.1"/>
    </source>
</evidence>
<evidence type="ECO:0000259" key="4">
    <source>
        <dbReference type="Pfam" id="PF01764"/>
    </source>
</evidence>
<dbReference type="InterPro" id="IPR002921">
    <property type="entry name" value="Fungal_lipase-type"/>
</dbReference>
<dbReference type="EC" id="3.1.1.3" evidence="1"/>
<dbReference type="Gene3D" id="3.40.50.1820">
    <property type="entry name" value="alpha/beta hydrolase"/>
    <property type="match status" value="1"/>
</dbReference>
<evidence type="ECO:0000313" key="6">
    <source>
        <dbReference type="Proteomes" id="UP000292447"/>
    </source>
</evidence>